<keyword evidence="15 18" id="KW-0676">Redox-active center</keyword>
<keyword evidence="7" id="KW-0732">Signal</keyword>
<gene>
    <name evidence="18 20" type="primary">dsbD</name>
    <name evidence="20" type="ORF">GCHA_4517</name>
</gene>
<evidence type="ECO:0000256" key="3">
    <source>
        <dbReference type="ARBA" id="ARBA00022448"/>
    </source>
</evidence>
<evidence type="ECO:0000313" key="20">
    <source>
        <dbReference type="EMBL" id="GAC12434.1"/>
    </source>
</evidence>
<dbReference type="InterPro" id="IPR036249">
    <property type="entry name" value="Thioredoxin-like_sf"/>
</dbReference>
<dbReference type="PROSITE" id="PS00194">
    <property type="entry name" value="THIOREDOXIN_1"/>
    <property type="match status" value="1"/>
</dbReference>
<dbReference type="InterPro" id="IPR022910">
    <property type="entry name" value="Thiol_diS_interchange_DbsD"/>
</dbReference>
<dbReference type="AlphaFoldDB" id="A0AAV3V704"/>
<evidence type="ECO:0000256" key="11">
    <source>
        <dbReference type="ARBA" id="ARBA00023002"/>
    </source>
</evidence>
<dbReference type="InterPro" id="IPR013766">
    <property type="entry name" value="Thioredoxin_domain"/>
</dbReference>
<dbReference type="Gene3D" id="2.60.40.1250">
    <property type="entry name" value="Thiol:disulfide interchange protein DsbD, N-terminal domain"/>
    <property type="match status" value="1"/>
</dbReference>
<feature type="domain" description="Thioredoxin" evidence="19">
    <location>
        <begin position="496"/>
        <end position="621"/>
    </location>
</feature>
<evidence type="ECO:0000256" key="14">
    <source>
        <dbReference type="ARBA" id="ARBA00023157"/>
    </source>
</evidence>
<evidence type="ECO:0000256" key="13">
    <source>
        <dbReference type="ARBA" id="ARBA00023136"/>
    </source>
</evidence>
<evidence type="ECO:0000256" key="10">
    <source>
        <dbReference type="ARBA" id="ARBA00022989"/>
    </source>
</evidence>
<keyword evidence="13 18" id="KW-0472">Membrane</keyword>
<dbReference type="Pfam" id="PF11412">
    <property type="entry name" value="DsbD_N"/>
    <property type="match status" value="1"/>
</dbReference>
<dbReference type="GO" id="GO:0005886">
    <property type="term" value="C:plasma membrane"/>
    <property type="evidence" value="ECO:0007669"/>
    <property type="project" value="UniProtKB-SubCell"/>
</dbReference>
<keyword evidence="14 18" id="KW-1015">Disulfide bond</keyword>
<evidence type="ECO:0000256" key="17">
    <source>
        <dbReference type="ARBA" id="ARBA00047804"/>
    </source>
</evidence>
<dbReference type="PROSITE" id="PS51352">
    <property type="entry name" value="THIOREDOXIN_2"/>
    <property type="match status" value="1"/>
</dbReference>
<dbReference type="NCBIfam" id="NF001419">
    <property type="entry name" value="PRK00293.1"/>
    <property type="match status" value="1"/>
</dbReference>
<feature type="transmembrane region" description="Helical" evidence="18">
    <location>
        <begin position="258"/>
        <end position="282"/>
    </location>
</feature>
<feature type="transmembrane region" description="Helical" evidence="18">
    <location>
        <begin position="337"/>
        <end position="367"/>
    </location>
</feature>
<feature type="transmembrane region" description="Helical" evidence="18">
    <location>
        <begin position="214"/>
        <end position="238"/>
    </location>
</feature>
<keyword evidence="10 18" id="KW-1133">Transmembrane helix</keyword>
<keyword evidence="8 18" id="KW-0201">Cytochrome c-type biogenesis</keyword>
<reference evidence="20 21" key="1">
    <citation type="journal article" date="2017" name="Antonie Van Leeuwenhoek">
        <title>Rhizobium rhizosphaerae sp. nov., a novel species isolated from rice rhizosphere.</title>
        <authorList>
            <person name="Zhao J.J."/>
            <person name="Zhang J."/>
            <person name="Zhang R.J."/>
            <person name="Zhang C.W."/>
            <person name="Yin H.Q."/>
            <person name="Zhang X.X."/>
        </authorList>
    </citation>
    <scope>NUCLEOTIDE SEQUENCE [LARGE SCALE GENOMIC DNA]</scope>
    <source>
        <strain evidence="20 21">S18K6</strain>
    </source>
</reference>
<evidence type="ECO:0000256" key="15">
    <source>
        <dbReference type="ARBA" id="ARBA00023284"/>
    </source>
</evidence>
<evidence type="ECO:0000256" key="16">
    <source>
        <dbReference type="ARBA" id="ARBA00047388"/>
    </source>
</evidence>
<accession>A0AAV3V704</accession>
<organism evidence="20 21">
    <name type="scientific">Paraglaciecola chathamensis S18K6</name>
    <dbReference type="NCBI Taxonomy" id="1127672"/>
    <lineage>
        <taxon>Bacteria</taxon>
        <taxon>Pseudomonadati</taxon>
        <taxon>Pseudomonadota</taxon>
        <taxon>Gammaproteobacteria</taxon>
        <taxon>Alteromonadales</taxon>
        <taxon>Alteromonadaceae</taxon>
        <taxon>Paraglaciecola</taxon>
    </lineage>
</organism>
<dbReference type="Pfam" id="PF13899">
    <property type="entry name" value="Thioredoxin_7"/>
    <property type="match status" value="1"/>
</dbReference>
<dbReference type="SUPFAM" id="SSF52833">
    <property type="entry name" value="Thioredoxin-like"/>
    <property type="match status" value="1"/>
</dbReference>
<feature type="transmembrane region" description="Helical" evidence="18">
    <location>
        <begin position="294"/>
        <end position="316"/>
    </location>
</feature>
<dbReference type="GO" id="GO:0009055">
    <property type="term" value="F:electron transfer activity"/>
    <property type="evidence" value="ECO:0007669"/>
    <property type="project" value="UniProtKB-UniRule"/>
</dbReference>
<comment type="catalytic activity">
    <reaction evidence="16 18">
        <text>[protein]-dithiol + NAD(+) = [protein]-disulfide + NADH + H(+)</text>
        <dbReference type="Rhea" id="RHEA:18749"/>
        <dbReference type="Rhea" id="RHEA-COMP:10593"/>
        <dbReference type="Rhea" id="RHEA-COMP:10594"/>
        <dbReference type="ChEBI" id="CHEBI:15378"/>
        <dbReference type="ChEBI" id="CHEBI:29950"/>
        <dbReference type="ChEBI" id="CHEBI:50058"/>
        <dbReference type="ChEBI" id="CHEBI:57540"/>
        <dbReference type="ChEBI" id="CHEBI:57945"/>
        <dbReference type="EC" id="1.8.1.8"/>
    </reaction>
</comment>
<keyword evidence="12 18" id="KW-0520">NAD</keyword>
<comment type="function">
    <text evidence="18">Required to facilitate the formation of correct disulfide bonds in some periplasmic proteins and for the assembly of the periplasmic c-type cytochromes. Acts by transferring electrons from cytoplasmic thioredoxin to the periplasm. This transfer involves a cascade of disulfide bond formation and reduction steps.</text>
</comment>
<sequence>MPDALLVVFPYSSFNSCTEIKKSFLMKLIQSFFVLSILSLWSLSSLGQDNAFDSLFSNEPEFLKVDQAFVFDYVQNGNELIVTWDIADDYYLYQQQFKAVSKNATLGEPTFPKGKMKEDEFFDEPQEVYYHTVSVSYPILQSSNDSAVKIRYQGCAEAGLCYPPTTQVVYLNAVSGAQAATGGESASLGASSTASASVSQQFELVDLLTGEQSLVWVLLIFLVLGVGLAFTPCVFPMYPILSGIVIGQGKGISISRAFILSFVYVQGMALTYSLLGLVVASAGVKFQAALQHPVILGVLIVIFVLLALVMFGAYELQLPSRWQEKLNGMSNKQKSGSYFGVLLMGAISGLVASPCTTAPLTGILLYIAQSGDLLLGFSALYALSLGMGIPLILFGITGGKLLPKAGPWMNIIKVTFGFMMLAVALMFVERLVSHVATDILWSLLGLVTFSYFYVMNQASQVSFAKGIRALVIFIGLFASAMYGYQTLFPQAPTNANHAQQSHPTFAVVKDLQDFEQKLAAANAQGKTVMVDLYADWCVACKEFEKYTFPDAQVVDALSNTVWMQIDLTDNTATNIAFQEHFSILGLPTILFFDTQGNEISGSRVTGFMQAPAFAAHAKSIL</sequence>
<evidence type="ECO:0000256" key="5">
    <source>
        <dbReference type="ARBA" id="ARBA00022519"/>
    </source>
</evidence>
<keyword evidence="3 18" id="KW-0813">Transport</keyword>
<feature type="disulfide bond" description="Redox-active" evidence="18">
    <location>
        <begin position="233"/>
        <end position="355"/>
    </location>
</feature>
<keyword evidence="11 18" id="KW-0560">Oxidoreductase</keyword>
<comment type="caution">
    <text evidence="20">The sequence shown here is derived from an EMBL/GenBank/DDBJ whole genome shotgun (WGS) entry which is preliminary data.</text>
</comment>
<dbReference type="GO" id="GO:0047134">
    <property type="term" value="F:protein-disulfide reductase [NAD(P)H] activity"/>
    <property type="evidence" value="ECO:0007669"/>
    <property type="project" value="UniProtKB-UniRule"/>
</dbReference>
<keyword evidence="5 18" id="KW-0997">Cell inner membrane</keyword>
<dbReference type="Gene3D" id="3.40.30.10">
    <property type="entry name" value="Glutaredoxin"/>
    <property type="match status" value="1"/>
</dbReference>
<keyword evidence="6 18" id="KW-0812">Transmembrane</keyword>
<dbReference type="InterPro" id="IPR017937">
    <property type="entry name" value="Thioredoxin_CS"/>
</dbReference>
<feature type="transmembrane region" description="Helical" evidence="18">
    <location>
        <begin position="408"/>
        <end position="428"/>
    </location>
</feature>
<dbReference type="InterPro" id="IPR028250">
    <property type="entry name" value="DsbDN"/>
</dbReference>
<dbReference type="CDD" id="cd02953">
    <property type="entry name" value="DsbDgamma"/>
    <property type="match status" value="1"/>
</dbReference>
<keyword evidence="9 18" id="KW-0249">Electron transport</keyword>
<protein>
    <recommendedName>
        <fullName evidence="18">Thiol:disulfide interchange protein DsbD</fullName>
        <ecNumber evidence="18">1.8.1.8</ecNumber>
    </recommendedName>
    <alternativeName>
        <fullName evidence="18">Protein-disulfide reductase</fullName>
        <shortName evidence="18">Disulfide reductase</shortName>
    </alternativeName>
</protein>
<dbReference type="InterPro" id="IPR036929">
    <property type="entry name" value="DsbDN_sf"/>
</dbReference>
<feature type="transmembrane region" description="Helical" evidence="18">
    <location>
        <begin position="466"/>
        <end position="484"/>
    </location>
</feature>
<dbReference type="EC" id="1.8.1.8" evidence="18"/>
<dbReference type="GO" id="GO:0017004">
    <property type="term" value="P:cytochrome complex assembly"/>
    <property type="evidence" value="ECO:0007669"/>
    <property type="project" value="UniProtKB-UniRule"/>
</dbReference>
<dbReference type="HAMAP" id="MF_00399">
    <property type="entry name" value="DbsD"/>
    <property type="match status" value="1"/>
</dbReference>
<dbReference type="GO" id="GO:0045454">
    <property type="term" value="P:cell redox homeostasis"/>
    <property type="evidence" value="ECO:0007669"/>
    <property type="project" value="TreeGrafter"/>
</dbReference>
<feature type="disulfide bond" description="Redox-active" evidence="18">
    <location>
        <begin position="155"/>
        <end position="161"/>
    </location>
</feature>
<evidence type="ECO:0000256" key="2">
    <source>
        <dbReference type="ARBA" id="ARBA00007241"/>
    </source>
</evidence>
<dbReference type="EMBL" id="BAEM01000060">
    <property type="protein sequence ID" value="GAC12434.1"/>
    <property type="molecule type" value="Genomic_DNA"/>
</dbReference>
<evidence type="ECO:0000256" key="8">
    <source>
        <dbReference type="ARBA" id="ARBA00022748"/>
    </source>
</evidence>
<dbReference type="Pfam" id="PF02683">
    <property type="entry name" value="DsbD_TM"/>
    <property type="match status" value="1"/>
</dbReference>
<name>A0AAV3V704_9ALTE</name>
<evidence type="ECO:0000313" key="21">
    <source>
        <dbReference type="Proteomes" id="UP000006320"/>
    </source>
</evidence>
<comment type="catalytic activity">
    <reaction evidence="17 18">
        <text>[protein]-dithiol + NADP(+) = [protein]-disulfide + NADPH + H(+)</text>
        <dbReference type="Rhea" id="RHEA:18753"/>
        <dbReference type="Rhea" id="RHEA-COMP:10593"/>
        <dbReference type="Rhea" id="RHEA-COMP:10594"/>
        <dbReference type="ChEBI" id="CHEBI:15378"/>
        <dbReference type="ChEBI" id="CHEBI:29950"/>
        <dbReference type="ChEBI" id="CHEBI:50058"/>
        <dbReference type="ChEBI" id="CHEBI:57783"/>
        <dbReference type="ChEBI" id="CHEBI:58349"/>
        <dbReference type="EC" id="1.8.1.8"/>
    </reaction>
</comment>
<evidence type="ECO:0000256" key="4">
    <source>
        <dbReference type="ARBA" id="ARBA00022475"/>
    </source>
</evidence>
<evidence type="ECO:0000256" key="18">
    <source>
        <dbReference type="HAMAP-Rule" id="MF_00399"/>
    </source>
</evidence>
<dbReference type="InterPro" id="IPR003834">
    <property type="entry name" value="Cyt_c_assmbl_TM_dom"/>
</dbReference>
<proteinExistence type="inferred from homology"/>
<comment type="subcellular location">
    <subcellularLocation>
        <location evidence="1 18">Cell inner membrane</location>
        <topology evidence="1 18">Multi-pass membrane protein</topology>
    </subcellularLocation>
</comment>
<evidence type="ECO:0000256" key="12">
    <source>
        <dbReference type="ARBA" id="ARBA00023027"/>
    </source>
</evidence>
<feature type="disulfide bond" description="Redox-active" evidence="18">
    <location>
        <begin position="537"/>
        <end position="540"/>
    </location>
</feature>
<dbReference type="InterPro" id="IPR035671">
    <property type="entry name" value="DsbD_gamma"/>
</dbReference>
<dbReference type="Proteomes" id="UP000006320">
    <property type="component" value="Unassembled WGS sequence"/>
</dbReference>
<evidence type="ECO:0000259" key="19">
    <source>
        <dbReference type="PROSITE" id="PS51352"/>
    </source>
</evidence>
<comment type="similarity">
    <text evidence="2 18">Belongs to the thioredoxin family. DsbD subfamily.</text>
</comment>
<evidence type="ECO:0000256" key="1">
    <source>
        <dbReference type="ARBA" id="ARBA00004429"/>
    </source>
</evidence>
<dbReference type="PANTHER" id="PTHR32234">
    <property type="entry name" value="THIOL:DISULFIDE INTERCHANGE PROTEIN DSBD"/>
    <property type="match status" value="1"/>
</dbReference>
<feature type="transmembrane region" description="Helical" evidence="18">
    <location>
        <begin position="373"/>
        <end position="396"/>
    </location>
</feature>
<feature type="transmembrane region" description="Helical" evidence="18">
    <location>
        <begin position="434"/>
        <end position="454"/>
    </location>
</feature>
<evidence type="ECO:0000256" key="7">
    <source>
        <dbReference type="ARBA" id="ARBA00022729"/>
    </source>
</evidence>
<evidence type="ECO:0000256" key="9">
    <source>
        <dbReference type="ARBA" id="ARBA00022982"/>
    </source>
</evidence>
<keyword evidence="4 18" id="KW-1003">Cell membrane</keyword>
<evidence type="ECO:0000256" key="6">
    <source>
        <dbReference type="ARBA" id="ARBA00022692"/>
    </source>
</evidence>
<dbReference type="SUPFAM" id="SSF74863">
    <property type="entry name" value="Thiol:disulfide interchange protein DsbD, N-terminal domain (DsbD-alpha)"/>
    <property type="match status" value="1"/>
</dbReference>
<dbReference type="PANTHER" id="PTHR32234:SF0">
    <property type="entry name" value="THIOL:DISULFIDE INTERCHANGE PROTEIN DSBD"/>
    <property type="match status" value="1"/>
</dbReference>